<accession>A0ABU1XXA2</accession>
<name>A0ABU1XXA2_9GAMM</name>
<organism evidence="1 2">
    <name type="scientific">Luteimonas terrae</name>
    <dbReference type="NCBI Taxonomy" id="1530191"/>
    <lineage>
        <taxon>Bacteria</taxon>
        <taxon>Pseudomonadati</taxon>
        <taxon>Pseudomonadota</taxon>
        <taxon>Gammaproteobacteria</taxon>
        <taxon>Lysobacterales</taxon>
        <taxon>Lysobacteraceae</taxon>
        <taxon>Luteimonas</taxon>
    </lineage>
</organism>
<comment type="caution">
    <text evidence="1">The sequence shown here is derived from an EMBL/GenBank/DDBJ whole genome shotgun (WGS) entry which is preliminary data.</text>
</comment>
<gene>
    <name evidence="1" type="ORF">J2W68_002131</name>
</gene>
<evidence type="ECO:0000313" key="1">
    <source>
        <dbReference type="EMBL" id="MDR7193397.1"/>
    </source>
</evidence>
<dbReference type="EMBL" id="JAVDWO010000007">
    <property type="protein sequence ID" value="MDR7193397.1"/>
    <property type="molecule type" value="Genomic_DNA"/>
</dbReference>
<dbReference type="RefSeq" id="WP_430539709.1">
    <property type="nucleotide sequence ID" value="NZ_JAVDWO010000007.1"/>
</dbReference>
<evidence type="ECO:0000313" key="2">
    <source>
        <dbReference type="Proteomes" id="UP001256588"/>
    </source>
</evidence>
<sequence>MDGNSFRFEVLALSAEAHLDLGAMLGAPLLLELLTSDTGYRPFHAHVTACERVGSNGGLARYRLVLEPWLAFLRHRVDSYVLQDMTVMDIVEDVLADYAGAGPLVPAWRWDLADRGIYARRSLTTQYQESDFAFLQRLLAEEGIYTWFEHEGDAASETRGAHTLVLADHADAFLKLRRSHECACICALEIRCTPVSAWDVLGKRGRGAPKNAVPMDEDGFVDPHTTRSPACAVAVHFLTSHNVHYVMFWPVWGRSTASD</sequence>
<proteinExistence type="predicted"/>
<reference evidence="1 2" key="1">
    <citation type="submission" date="2023-07" db="EMBL/GenBank/DDBJ databases">
        <title>Sorghum-associated microbial communities from plants grown in Nebraska, USA.</title>
        <authorList>
            <person name="Schachtman D."/>
        </authorList>
    </citation>
    <scope>NUCLEOTIDE SEQUENCE [LARGE SCALE GENOMIC DNA]</scope>
    <source>
        <strain evidence="1 2">4099</strain>
    </source>
</reference>
<protein>
    <submittedName>
        <fullName evidence="1">Uncharacterized protein involved in type VI secretion and phage assembly</fullName>
    </submittedName>
</protein>
<dbReference type="SUPFAM" id="SSF69279">
    <property type="entry name" value="Phage tail proteins"/>
    <property type="match status" value="1"/>
</dbReference>
<dbReference type="Gene3D" id="2.30.110.50">
    <property type="match status" value="1"/>
</dbReference>
<keyword evidence="2" id="KW-1185">Reference proteome</keyword>
<dbReference type="Pfam" id="PF05954">
    <property type="entry name" value="Phage_GPD"/>
    <property type="match status" value="1"/>
</dbReference>
<dbReference type="Gene3D" id="3.55.50.10">
    <property type="entry name" value="Baseplate protein-like domains"/>
    <property type="match status" value="1"/>
</dbReference>
<dbReference type="Proteomes" id="UP001256588">
    <property type="component" value="Unassembled WGS sequence"/>
</dbReference>